<dbReference type="SMART" id="SM00260">
    <property type="entry name" value="CheW"/>
    <property type="match status" value="1"/>
</dbReference>
<dbReference type="InterPro" id="IPR039315">
    <property type="entry name" value="CheW"/>
</dbReference>
<dbReference type="EMBL" id="CP003364">
    <property type="protein sequence ID" value="AGA25181.1"/>
    <property type="molecule type" value="Genomic_DNA"/>
</dbReference>
<dbReference type="KEGG" id="saci:Sinac_0772"/>
<dbReference type="HOGENOM" id="CLU_048995_1_1_0"/>
<organism evidence="2 3">
    <name type="scientific">Singulisphaera acidiphila (strain ATCC BAA-1392 / DSM 18658 / VKM B-2454 / MOB10)</name>
    <dbReference type="NCBI Taxonomy" id="886293"/>
    <lineage>
        <taxon>Bacteria</taxon>
        <taxon>Pseudomonadati</taxon>
        <taxon>Planctomycetota</taxon>
        <taxon>Planctomycetia</taxon>
        <taxon>Isosphaerales</taxon>
        <taxon>Isosphaeraceae</taxon>
        <taxon>Singulisphaera</taxon>
    </lineage>
</organism>
<dbReference type="OrthoDB" id="9794382at2"/>
<dbReference type="Gene3D" id="2.40.50.180">
    <property type="entry name" value="CheA-289, Domain 4"/>
    <property type="match status" value="1"/>
</dbReference>
<proteinExistence type="predicted"/>
<dbReference type="AlphaFoldDB" id="L0D946"/>
<evidence type="ECO:0000259" key="1">
    <source>
        <dbReference type="PROSITE" id="PS50851"/>
    </source>
</evidence>
<sequence>MAEAVTEPFQESERAQSYVIFRLGGEGYALEVMRVQEVLDVGTMTHVPGGPKSLRGVLNLRGHVVPVYDLRIPFELPIDPQPVRAPSVLMVEASAGNDAHVTGLLVDRVSDVLEFTPEEIQPAPQLGLGKATPFVRGLIRHQDGFLLVLDVDRVFTALESLNTHFNGGGF</sequence>
<dbReference type="InterPro" id="IPR002545">
    <property type="entry name" value="CheW-lke_dom"/>
</dbReference>
<dbReference type="Pfam" id="PF01584">
    <property type="entry name" value="CheW"/>
    <property type="match status" value="1"/>
</dbReference>
<protein>
    <submittedName>
        <fullName evidence="2">Chemotaxis signal transduction protein</fullName>
    </submittedName>
</protein>
<dbReference type="eggNOG" id="COG0835">
    <property type="taxonomic scope" value="Bacteria"/>
</dbReference>
<name>L0D946_SINAD</name>
<dbReference type="Proteomes" id="UP000010798">
    <property type="component" value="Chromosome"/>
</dbReference>
<gene>
    <name evidence="2" type="ordered locus">Sinac_0772</name>
</gene>
<accession>L0D946</accession>
<dbReference type="SUPFAM" id="SSF50341">
    <property type="entry name" value="CheW-like"/>
    <property type="match status" value="1"/>
</dbReference>
<dbReference type="Gene3D" id="2.30.30.40">
    <property type="entry name" value="SH3 Domains"/>
    <property type="match status" value="1"/>
</dbReference>
<evidence type="ECO:0000313" key="2">
    <source>
        <dbReference type="EMBL" id="AGA25181.1"/>
    </source>
</evidence>
<feature type="domain" description="CheW-like" evidence="1">
    <location>
        <begin position="15"/>
        <end position="160"/>
    </location>
</feature>
<dbReference type="GO" id="GO:0005829">
    <property type="term" value="C:cytosol"/>
    <property type="evidence" value="ECO:0007669"/>
    <property type="project" value="TreeGrafter"/>
</dbReference>
<keyword evidence="3" id="KW-1185">Reference proteome</keyword>
<dbReference type="GO" id="GO:0006935">
    <property type="term" value="P:chemotaxis"/>
    <property type="evidence" value="ECO:0007669"/>
    <property type="project" value="InterPro"/>
</dbReference>
<reference evidence="2 3" key="1">
    <citation type="submission" date="2012-02" db="EMBL/GenBank/DDBJ databases">
        <title>Complete sequence of chromosome of Singulisphaera acidiphila DSM 18658.</title>
        <authorList>
            <consortium name="US DOE Joint Genome Institute (JGI-PGF)"/>
            <person name="Lucas S."/>
            <person name="Copeland A."/>
            <person name="Lapidus A."/>
            <person name="Glavina del Rio T."/>
            <person name="Dalin E."/>
            <person name="Tice H."/>
            <person name="Bruce D."/>
            <person name="Goodwin L."/>
            <person name="Pitluck S."/>
            <person name="Peters L."/>
            <person name="Ovchinnikova G."/>
            <person name="Chertkov O."/>
            <person name="Kyrpides N."/>
            <person name="Mavromatis K."/>
            <person name="Ivanova N."/>
            <person name="Brettin T."/>
            <person name="Detter J.C."/>
            <person name="Han C."/>
            <person name="Larimer F."/>
            <person name="Land M."/>
            <person name="Hauser L."/>
            <person name="Markowitz V."/>
            <person name="Cheng J.-F."/>
            <person name="Hugenholtz P."/>
            <person name="Woyke T."/>
            <person name="Wu D."/>
            <person name="Tindall B."/>
            <person name="Pomrenke H."/>
            <person name="Brambilla E."/>
            <person name="Klenk H.-P."/>
            <person name="Eisen J.A."/>
        </authorList>
    </citation>
    <scope>NUCLEOTIDE SEQUENCE [LARGE SCALE GENOMIC DNA]</scope>
    <source>
        <strain evidence="3">ATCC BAA-1392 / DSM 18658 / VKM B-2454 / MOB10</strain>
    </source>
</reference>
<evidence type="ECO:0000313" key="3">
    <source>
        <dbReference type="Proteomes" id="UP000010798"/>
    </source>
</evidence>
<dbReference type="PANTHER" id="PTHR22617">
    <property type="entry name" value="CHEMOTAXIS SENSOR HISTIDINE KINASE-RELATED"/>
    <property type="match status" value="1"/>
</dbReference>
<dbReference type="InterPro" id="IPR036061">
    <property type="entry name" value="CheW-like_dom_sf"/>
</dbReference>
<dbReference type="RefSeq" id="WP_015244361.1">
    <property type="nucleotide sequence ID" value="NC_019892.1"/>
</dbReference>
<dbReference type="PANTHER" id="PTHR22617:SF23">
    <property type="entry name" value="CHEMOTAXIS PROTEIN CHEW"/>
    <property type="match status" value="1"/>
</dbReference>
<dbReference type="GO" id="GO:0007165">
    <property type="term" value="P:signal transduction"/>
    <property type="evidence" value="ECO:0007669"/>
    <property type="project" value="InterPro"/>
</dbReference>
<dbReference type="PROSITE" id="PS50851">
    <property type="entry name" value="CHEW"/>
    <property type="match status" value="1"/>
</dbReference>
<dbReference type="STRING" id="886293.Sinac_0772"/>